<keyword evidence="9" id="KW-0119">Carbohydrate metabolism</keyword>
<evidence type="ECO:0000256" key="3">
    <source>
        <dbReference type="ARBA" id="ARBA00009121"/>
    </source>
</evidence>
<comment type="subcellular location">
    <subcellularLocation>
        <location evidence="2">Secreted</location>
        <location evidence="2">Extracellular space</location>
    </subcellularLocation>
</comment>
<dbReference type="CDD" id="cd02877">
    <property type="entry name" value="GH18_hevamine_XipI_class_III"/>
    <property type="match status" value="1"/>
</dbReference>
<dbReference type="GO" id="GO:0005576">
    <property type="term" value="C:extracellular region"/>
    <property type="evidence" value="ECO:0007669"/>
    <property type="project" value="UniProtKB-SubCell"/>
</dbReference>
<dbReference type="FunFam" id="3.20.20.80:FF:000015">
    <property type="entry name" value="Acidic endochitinase SE2"/>
    <property type="match status" value="1"/>
</dbReference>
<evidence type="ECO:0000256" key="5">
    <source>
        <dbReference type="ARBA" id="ARBA00022525"/>
    </source>
</evidence>
<keyword evidence="11" id="KW-0624">Polysaccharide degradation</keyword>
<dbReference type="SUPFAM" id="SSF51445">
    <property type="entry name" value="(Trans)glycosidases"/>
    <property type="match status" value="1"/>
</dbReference>
<evidence type="ECO:0000256" key="15">
    <source>
        <dbReference type="SAM" id="SignalP"/>
    </source>
</evidence>
<proteinExistence type="inferred from homology"/>
<keyword evidence="14" id="KW-1133">Transmembrane helix</keyword>
<evidence type="ECO:0000313" key="17">
    <source>
        <dbReference type="EMBL" id="PNY04495.1"/>
    </source>
</evidence>
<dbReference type="PROSITE" id="PS01095">
    <property type="entry name" value="GH18_1"/>
    <property type="match status" value="1"/>
</dbReference>
<feature type="domain" description="GH18" evidence="16">
    <location>
        <begin position="31"/>
        <end position="308"/>
    </location>
</feature>
<comment type="similarity">
    <text evidence="3">Belongs to the glycosyl hydrolase 18 family. Chitinase class II subfamily.</text>
</comment>
<evidence type="ECO:0000256" key="11">
    <source>
        <dbReference type="ARBA" id="ARBA00023326"/>
    </source>
</evidence>
<name>A0A2K3NN88_TRIPR</name>
<evidence type="ECO:0000256" key="6">
    <source>
        <dbReference type="ARBA" id="ARBA00022801"/>
    </source>
</evidence>
<evidence type="ECO:0000256" key="1">
    <source>
        <dbReference type="ARBA" id="ARBA00000822"/>
    </source>
</evidence>
<evidence type="ECO:0000256" key="4">
    <source>
        <dbReference type="ARBA" id="ARBA00012729"/>
    </source>
</evidence>
<dbReference type="Proteomes" id="UP000236291">
    <property type="component" value="Unassembled WGS sequence"/>
</dbReference>
<evidence type="ECO:0000256" key="12">
    <source>
        <dbReference type="ARBA" id="ARBA00073139"/>
    </source>
</evidence>
<evidence type="ECO:0000256" key="14">
    <source>
        <dbReference type="SAM" id="Phobius"/>
    </source>
</evidence>
<evidence type="ECO:0000256" key="8">
    <source>
        <dbReference type="ARBA" id="ARBA00023157"/>
    </source>
</evidence>
<dbReference type="InterPro" id="IPR001579">
    <property type="entry name" value="Glyco_hydro_18_chit_AS"/>
</dbReference>
<dbReference type="GO" id="GO:0008843">
    <property type="term" value="F:endochitinase activity"/>
    <property type="evidence" value="ECO:0007669"/>
    <property type="project" value="UniProtKB-EC"/>
</dbReference>
<feature type="signal peptide" evidence="15">
    <location>
        <begin position="1"/>
        <end position="27"/>
    </location>
</feature>
<dbReference type="PANTHER" id="PTHR45708:SF21">
    <property type="entry name" value="ACIDIC ENDOCHITINASE"/>
    <property type="match status" value="1"/>
</dbReference>
<comment type="catalytic activity">
    <reaction evidence="1">
        <text>Random endo-hydrolysis of N-acetyl-beta-D-glucosaminide (1-&gt;4)-beta-linkages in chitin and chitodextrins.</text>
        <dbReference type="EC" id="3.2.1.14"/>
    </reaction>
</comment>
<feature type="chain" id="PRO_5014459304" description="Acidic endochitinase" evidence="15">
    <location>
        <begin position="28"/>
        <end position="404"/>
    </location>
</feature>
<reference evidence="17 18" key="1">
    <citation type="journal article" date="2014" name="Am. J. Bot.">
        <title>Genome assembly and annotation for red clover (Trifolium pratense; Fabaceae).</title>
        <authorList>
            <person name="Istvanek J."/>
            <person name="Jaros M."/>
            <person name="Krenek A."/>
            <person name="Repkova J."/>
        </authorList>
    </citation>
    <scope>NUCLEOTIDE SEQUENCE [LARGE SCALE GENOMIC DNA]</scope>
    <source>
        <strain evidence="18">cv. Tatra</strain>
        <tissue evidence="17">Young leaves</tissue>
    </source>
</reference>
<evidence type="ECO:0000256" key="10">
    <source>
        <dbReference type="ARBA" id="ARBA00023295"/>
    </source>
</evidence>
<keyword evidence="14" id="KW-0812">Transmembrane</keyword>
<dbReference type="Pfam" id="PF00704">
    <property type="entry name" value="Glyco_hydro_18"/>
    <property type="match status" value="1"/>
</dbReference>
<sequence length="404" mass="44705">MIRIRIVLYSSSLVLNLLIITFLVSNADESDNIAIYWGQNDNEGTLTETCATENYSYVIIAFLNKFGNGTTPEINLANHCDPSSDDCTKLSTDIKNCQRKGIKVLLSIGGADGDYGLASTDDAKNVSGYLWNKFLGGNSFSRPFGDAILDGIDFDIEKSKGKQQYWVELAIFLKSHNTSTQNVYLSAAPQCPFPDGQLGATLDTGVFDYVWIQFYNNPGCDYSQRVINDLLDSWKQWTESLTTGKVFLGLPASPAAAGSGYVPADLLCEIVLPVIRMSRNYGGVMLWTTYNDKQSGYSNYIKSSLCTQQKARECGGNDCRHKENKWWIWIIIGIGAAIAISVIFCLGCTLRRKNKTQVDGKLNQEKVLHEIGGNAADKTRSIEIEDSDKLGESDSDTVYKVMEH</sequence>
<keyword evidence="7" id="KW-0146">Chitin degradation</keyword>
<keyword evidence="14" id="KW-0472">Membrane</keyword>
<evidence type="ECO:0000259" key="16">
    <source>
        <dbReference type="PROSITE" id="PS51910"/>
    </source>
</evidence>
<evidence type="ECO:0000256" key="7">
    <source>
        <dbReference type="ARBA" id="ARBA00023024"/>
    </source>
</evidence>
<keyword evidence="5" id="KW-0964">Secreted</keyword>
<dbReference type="GO" id="GO:0006032">
    <property type="term" value="P:chitin catabolic process"/>
    <property type="evidence" value="ECO:0007669"/>
    <property type="project" value="UniProtKB-KW"/>
</dbReference>
<dbReference type="InterPro" id="IPR045321">
    <property type="entry name" value="Cts1-like"/>
</dbReference>
<dbReference type="InterPro" id="IPR017853">
    <property type="entry name" value="GH"/>
</dbReference>
<dbReference type="STRING" id="57577.A0A2K3NN88"/>
<dbReference type="EMBL" id="ASHM01000345">
    <property type="protein sequence ID" value="PNY04495.1"/>
    <property type="molecule type" value="Genomic_DNA"/>
</dbReference>
<dbReference type="PROSITE" id="PS51910">
    <property type="entry name" value="GH18_2"/>
    <property type="match status" value="1"/>
</dbReference>
<dbReference type="PANTHER" id="PTHR45708">
    <property type="entry name" value="ENDOCHITINASE"/>
    <property type="match status" value="1"/>
</dbReference>
<dbReference type="Gene3D" id="3.20.20.80">
    <property type="entry name" value="Glycosidases"/>
    <property type="match status" value="1"/>
</dbReference>
<dbReference type="InterPro" id="IPR050542">
    <property type="entry name" value="Glycosyl_Hydrlase18_Chitinase"/>
</dbReference>
<dbReference type="InterPro" id="IPR001223">
    <property type="entry name" value="Glyco_hydro18_cat"/>
</dbReference>
<keyword evidence="10 13" id="KW-0326">Glycosidase</keyword>
<feature type="transmembrane region" description="Helical" evidence="14">
    <location>
        <begin position="326"/>
        <end position="347"/>
    </location>
</feature>
<dbReference type="AlphaFoldDB" id="A0A2K3NN88"/>
<keyword evidence="8" id="KW-1015">Disulfide bond</keyword>
<protein>
    <recommendedName>
        <fullName evidence="12">Acidic endochitinase</fullName>
        <ecNumber evidence="4">3.2.1.14</ecNumber>
    </recommendedName>
</protein>
<keyword evidence="15" id="KW-0732">Signal</keyword>
<keyword evidence="6 13" id="KW-0378">Hydrolase</keyword>
<dbReference type="GO" id="GO:0000272">
    <property type="term" value="P:polysaccharide catabolic process"/>
    <property type="evidence" value="ECO:0007669"/>
    <property type="project" value="UniProtKB-KW"/>
</dbReference>
<organism evidence="17 18">
    <name type="scientific">Trifolium pratense</name>
    <name type="common">Red clover</name>
    <dbReference type="NCBI Taxonomy" id="57577"/>
    <lineage>
        <taxon>Eukaryota</taxon>
        <taxon>Viridiplantae</taxon>
        <taxon>Streptophyta</taxon>
        <taxon>Embryophyta</taxon>
        <taxon>Tracheophyta</taxon>
        <taxon>Spermatophyta</taxon>
        <taxon>Magnoliopsida</taxon>
        <taxon>eudicotyledons</taxon>
        <taxon>Gunneridae</taxon>
        <taxon>Pentapetalae</taxon>
        <taxon>rosids</taxon>
        <taxon>fabids</taxon>
        <taxon>Fabales</taxon>
        <taxon>Fabaceae</taxon>
        <taxon>Papilionoideae</taxon>
        <taxon>50 kb inversion clade</taxon>
        <taxon>NPAAA clade</taxon>
        <taxon>Hologalegina</taxon>
        <taxon>IRL clade</taxon>
        <taxon>Trifolieae</taxon>
        <taxon>Trifolium</taxon>
    </lineage>
</organism>
<evidence type="ECO:0000256" key="2">
    <source>
        <dbReference type="ARBA" id="ARBA00004239"/>
    </source>
</evidence>
<evidence type="ECO:0000256" key="13">
    <source>
        <dbReference type="RuleBase" id="RU000489"/>
    </source>
</evidence>
<gene>
    <name evidence="17" type="ORF">L195_g000919</name>
</gene>
<reference evidence="17 18" key="2">
    <citation type="journal article" date="2017" name="Front. Plant Sci.">
        <title>Gene Classification and Mining of Molecular Markers Useful in Red Clover (Trifolium pratense) Breeding.</title>
        <authorList>
            <person name="Istvanek J."/>
            <person name="Dluhosova J."/>
            <person name="Dluhos P."/>
            <person name="Patkova L."/>
            <person name="Nedelnik J."/>
            <person name="Repkova J."/>
        </authorList>
    </citation>
    <scope>NUCLEOTIDE SEQUENCE [LARGE SCALE GENOMIC DNA]</scope>
    <source>
        <strain evidence="18">cv. Tatra</strain>
        <tissue evidence="17">Young leaves</tissue>
    </source>
</reference>
<accession>A0A2K3NN88</accession>
<evidence type="ECO:0000313" key="18">
    <source>
        <dbReference type="Proteomes" id="UP000236291"/>
    </source>
</evidence>
<evidence type="ECO:0000256" key="9">
    <source>
        <dbReference type="ARBA" id="ARBA00023277"/>
    </source>
</evidence>
<dbReference type="EC" id="3.2.1.14" evidence="4"/>
<comment type="caution">
    <text evidence="17">The sequence shown here is derived from an EMBL/GenBank/DDBJ whole genome shotgun (WGS) entry which is preliminary data.</text>
</comment>